<accession>A0A8T1UZ16</accession>
<protein>
    <submittedName>
        <fullName evidence="2">Uncharacterized protein</fullName>
    </submittedName>
</protein>
<dbReference type="EMBL" id="JAENGZ010000025">
    <property type="protein sequence ID" value="KAG6973093.1"/>
    <property type="molecule type" value="Genomic_DNA"/>
</dbReference>
<evidence type="ECO:0000313" key="3">
    <source>
        <dbReference type="Proteomes" id="UP000688947"/>
    </source>
</evidence>
<comment type="caution">
    <text evidence="2">The sequence shown here is derived from an EMBL/GenBank/DDBJ whole genome shotgun (WGS) entry which is preliminary data.</text>
</comment>
<gene>
    <name evidence="2" type="ORF">JG687_00001086</name>
</gene>
<evidence type="ECO:0000313" key="2">
    <source>
        <dbReference type="EMBL" id="KAG6973093.1"/>
    </source>
</evidence>
<dbReference type="Proteomes" id="UP000688947">
    <property type="component" value="Unassembled WGS sequence"/>
</dbReference>
<feature type="region of interest" description="Disordered" evidence="1">
    <location>
        <begin position="17"/>
        <end position="38"/>
    </location>
</feature>
<dbReference type="AlphaFoldDB" id="A0A8T1UZ16"/>
<sequence>MDGLGVVGPVNARRRGEHLNRGYATKHVGGGSEERQGVGRIDHDGDCYSEACFRGAGLDCAGQDRPGGSEGGPGDTGQDRADVAAGTSQIVLTSKRHRQ</sequence>
<reference evidence="2" key="1">
    <citation type="submission" date="2021-01" db="EMBL/GenBank/DDBJ databases">
        <title>Phytophthora aleatoria, a newly-described species from Pinus radiata is distinct from Phytophthora cactorum isolates based on comparative genomics.</title>
        <authorList>
            <person name="Mcdougal R."/>
            <person name="Panda P."/>
            <person name="Williams N."/>
            <person name="Studholme D.J."/>
        </authorList>
    </citation>
    <scope>NUCLEOTIDE SEQUENCE</scope>
    <source>
        <strain evidence="2">NZFS 3830</strain>
    </source>
</reference>
<proteinExistence type="predicted"/>
<evidence type="ECO:0000256" key="1">
    <source>
        <dbReference type="SAM" id="MobiDB-lite"/>
    </source>
</evidence>
<organism evidence="2 3">
    <name type="scientific">Phytophthora cactorum</name>
    <dbReference type="NCBI Taxonomy" id="29920"/>
    <lineage>
        <taxon>Eukaryota</taxon>
        <taxon>Sar</taxon>
        <taxon>Stramenopiles</taxon>
        <taxon>Oomycota</taxon>
        <taxon>Peronosporomycetes</taxon>
        <taxon>Peronosporales</taxon>
        <taxon>Peronosporaceae</taxon>
        <taxon>Phytophthora</taxon>
    </lineage>
</organism>
<name>A0A8T1UZ16_9STRA</name>
<feature type="region of interest" description="Disordered" evidence="1">
    <location>
        <begin position="59"/>
        <end position="99"/>
    </location>
</feature>